<keyword evidence="5 8" id="KW-0805">Transcription regulation</keyword>
<sequence>MKCPFCGDADTQVLDTREGDDGSVVRRRRRCANCQRRFTTYERVDLKPPVVVKRDGSREDFDREKLTASLRLALRKRPVPAETIERTIERIEAELLSSGASEVPSTMIGEMVMDALKRLDKVAYVRFASVYLNFEDVGKFAELIRDVQASARRKRSEKHTDDDAADLARS</sequence>
<proteinExistence type="inferred from homology"/>
<evidence type="ECO:0000256" key="2">
    <source>
        <dbReference type="ARBA" id="ARBA00022741"/>
    </source>
</evidence>
<evidence type="ECO:0000256" key="5">
    <source>
        <dbReference type="ARBA" id="ARBA00023015"/>
    </source>
</evidence>
<dbReference type="EMBL" id="CYHH01000008">
    <property type="protein sequence ID" value="CUB07516.1"/>
    <property type="molecule type" value="Genomic_DNA"/>
</dbReference>
<dbReference type="Proteomes" id="UP000182108">
    <property type="component" value="Unassembled WGS sequence"/>
</dbReference>
<dbReference type="GO" id="GO:0005524">
    <property type="term" value="F:ATP binding"/>
    <property type="evidence" value="ECO:0007669"/>
    <property type="project" value="UniProtKB-UniRule"/>
</dbReference>
<evidence type="ECO:0000313" key="12">
    <source>
        <dbReference type="Proteomes" id="UP000182108"/>
    </source>
</evidence>
<evidence type="ECO:0000256" key="9">
    <source>
        <dbReference type="SAM" id="MobiDB-lite"/>
    </source>
</evidence>
<comment type="similarity">
    <text evidence="8">Belongs to the NrdR family.</text>
</comment>
<feature type="zinc finger region" evidence="8">
    <location>
        <begin position="3"/>
        <end position="34"/>
    </location>
</feature>
<comment type="function">
    <text evidence="8">Negatively regulates transcription of bacterial ribonucleotide reductase nrd genes and operons by binding to NrdR-boxes.</text>
</comment>
<dbReference type="InterPro" id="IPR055173">
    <property type="entry name" value="NrdR-like_N"/>
</dbReference>
<evidence type="ECO:0000256" key="6">
    <source>
        <dbReference type="ARBA" id="ARBA00023125"/>
    </source>
</evidence>
<dbReference type="AlphaFoldDB" id="A0A0K6IWL5"/>
<dbReference type="InterPro" id="IPR003796">
    <property type="entry name" value="RNR_NrdR-like"/>
</dbReference>
<evidence type="ECO:0000256" key="7">
    <source>
        <dbReference type="ARBA" id="ARBA00023163"/>
    </source>
</evidence>
<keyword evidence="8" id="KW-0862">Zinc</keyword>
<evidence type="ECO:0000256" key="3">
    <source>
        <dbReference type="ARBA" id="ARBA00022771"/>
    </source>
</evidence>
<dbReference type="GO" id="GO:0008270">
    <property type="term" value="F:zinc ion binding"/>
    <property type="evidence" value="ECO:0007669"/>
    <property type="project" value="UniProtKB-UniRule"/>
</dbReference>
<evidence type="ECO:0000313" key="11">
    <source>
        <dbReference type="EMBL" id="CUB07516.1"/>
    </source>
</evidence>
<evidence type="ECO:0000256" key="1">
    <source>
        <dbReference type="ARBA" id="ARBA00022491"/>
    </source>
</evidence>
<comment type="cofactor">
    <cofactor evidence="8">
        <name>Zn(2+)</name>
        <dbReference type="ChEBI" id="CHEBI:29105"/>
    </cofactor>
    <text evidence="8">Binds 1 zinc ion.</text>
</comment>
<dbReference type="GO" id="GO:0045892">
    <property type="term" value="P:negative regulation of DNA-templated transcription"/>
    <property type="evidence" value="ECO:0007669"/>
    <property type="project" value="UniProtKB-UniRule"/>
</dbReference>
<evidence type="ECO:0000256" key="8">
    <source>
        <dbReference type="HAMAP-Rule" id="MF_00440"/>
    </source>
</evidence>
<dbReference type="PANTHER" id="PTHR30455:SF2">
    <property type="entry name" value="TRANSCRIPTIONAL REPRESSOR NRDR"/>
    <property type="match status" value="1"/>
</dbReference>
<evidence type="ECO:0000256" key="4">
    <source>
        <dbReference type="ARBA" id="ARBA00022840"/>
    </source>
</evidence>
<dbReference type="HAMAP" id="MF_00440">
    <property type="entry name" value="NrdR"/>
    <property type="match status" value="1"/>
</dbReference>
<keyword evidence="4 8" id="KW-0067">ATP-binding</keyword>
<keyword evidence="8" id="KW-0479">Metal-binding</keyword>
<keyword evidence="7 8" id="KW-0804">Transcription</keyword>
<keyword evidence="1 8" id="KW-0678">Repressor</keyword>
<dbReference type="Pfam" id="PF22811">
    <property type="entry name" value="Zn_ribbon_NrdR"/>
    <property type="match status" value="1"/>
</dbReference>
<dbReference type="PANTHER" id="PTHR30455">
    <property type="entry name" value="TRANSCRIPTIONAL REPRESSOR NRDR"/>
    <property type="match status" value="1"/>
</dbReference>
<feature type="region of interest" description="Disordered" evidence="9">
    <location>
        <begin position="150"/>
        <end position="170"/>
    </location>
</feature>
<accession>A0A0K6IWL5</accession>
<organism evidence="11 12">
    <name type="scientific">Tepidiphilus thermophilus</name>
    <dbReference type="NCBI Taxonomy" id="876478"/>
    <lineage>
        <taxon>Bacteria</taxon>
        <taxon>Pseudomonadati</taxon>
        <taxon>Pseudomonadota</taxon>
        <taxon>Hydrogenophilia</taxon>
        <taxon>Hydrogenophilales</taxon>
        <taxon>Hydrogenophilaceae</taxon>
        <taxon>Tepidiphilus</taxon>
    </lineage>
</organism>
<dbReference type="PROSITE" id="PS51161">
    <property type="entry name" value="ATP_CONE"/>
    <property type="match status" value="1"/>
</dbReference>
<dbReference type="RefSeq" id="WP_055423797.1">
    <property type="nucleotide sequence ID" value="NZ_CYHH01000008.1"/>
</dbReference>
<dbReference type="InterPro" id="IPR005144">
    <property type="entry name" value="ATP-cone_dom"/>
</dbReference>
<feature type="compositionally biased region" description="Basic and acidic residues" evidence="9">
    <location>
        <begin position="158"/>
        <end position="170"/>
    </location>
</feature>
<name>A0A0K6IWL5_9PROT</name>
<reference evidence="12" key="1">
    <citation type="submission" date="2015-08" db="EMBL/GenBank/DDBJ databases">
        <authorList>
            <person name="Babu N.S."/>
            <person name="Beckwith C.J."/>
            <person name="Beseler K.G."/>
            <person name="Brison A."/>
            <person name="Carone J.V."/>
            <person name="Caskin T.P."/>
            <person name="Diamond M."/>
            <person name="Durham M.E."/>
            <person name="Foxe J.M."/>
            <person name="Go M."/>
            <person name="Henderson B.A."/>
            <person name="Jones I.B."/>
            <person name="McGettigan J.A."/>
            <person name="Micheletti S.J."/>
            <person name="Nasrallah M.E."/>
            <person name="Ortiz D."/>
            <person name="Piller C.R."/>
            <person name="Privatt S.R."/>
            <person name="Schneider S.L."/>
            <person name="Sharp S."/>
            <person name="Smith T.C."/>
            <person name="Stanton J.D."/>
            <person name="Ullery H.E."/>
            <person name="Wilson R.J."/>
            <person name="Serrano M.G."/>
            <person name="Buck G."/>
            <person name="Lee V."/>
            <person name="Wang Y."/>
            <person name="Carvalho R."/>
            <person name="Voegtly L."/>
            <person name="Shi R."/>
            <person name="Duckworth R."/>
            <person name="Johnson A."/>
            <person name="Loviza R."/>
            <person name="Walstead R."/>
            <person name="Shah Z."/>
            <person name="Kiflezghi M."/>
            <person name="Wade K."/>
            <person name="Ball S.L."/>
            <person name="Bradley K.W."/>
            <person name="Asai D.J."/>
            <person name="Bowman C.A."/>
            <person name="Russell D.A."/>
            <person name="Pope W.H."/>
            <person name="Jacobs-Sera D."/>
            <person name="Hendrix R.W."/>
            <person name="Hatfull G.F."/>
        </authorList>
    </citation>
    <scope>NUCLEOTIDE SEQUENCE [LARGE SCALE GENOMIC DNA]</scope>
    <source>
        <strain evidence="12">JCM 19170</strain>
    </source>
</reference>
<dbReference type="Pfam" id="PF03477">
    <property type="entry name" value="ATP-cone"/>
    <property type="match status" value="1"/>
</dbReference>
<keyword evidence="6 8" id="KW-0238">DNA-binding</keyword>
<protein>
    <recommendedName>
        <fullName evidence="8">Transcriptional repressor NrdR</fullName>
    </recommendedName>
</protein>
<gene>
    <name evidence="8" type="primary">nrdR</name>
    <name evidence="11" type="ORF">Ga0061068_10843</name>
</gene>
<dbReference type="GO" id="GO:0003677">
    <property type="term" value="F:DNA binding"/>
    <property type="evidence" value="ECO:0007669"/>
    <property type="project" value="UniProtKB-KW"/>
</dbReference>
<keyword evidence="12" id="KW-1185">Reference proteome</keyword>
<keyword evidence="2 8" id="KW-0547">Nucleotide-binding</keyword>
<keyword evidence="3 8" id="KW-0863">Zinc-finger</keyword>
<dbReference type="OrthoDB" id="5291982at2"/>
<dbReference type="NCBIfam" id="TIGR00244">
    <property type="entry name" value="transcriptional regulator NrdR"/>
    <property type="match status" value="1"/>
</dbReference>
<feature type="domain" description="ATP-cone" evidence="10">
    <location>
        <begin position="49"/>
        <end position="139"/>
    </location>
</feature>
<evidence type="ECO:0000259" key="10">
    <source>
        <dbReference type="PROSITE" id="PS51161"/>
    </source>
</evidence>